<dbReference type="SMART" id="SM00406">
    <property type="entry name" value="IGv"/>
    <property type="match status" value="1"/>
</dbReference>
<evidence type="ECO:0000256" key="1">
    <source>
        <dbReference type="ARBA" id="ARBA00022729"/>
    </source>
</evidence>
<dbReference type="AlphaFoldDB" id="A0A8C5PR01"/>
<dbReference type="Gene3D" id="2.60.40.10">
    <property type="entry name" value="Immunoglobulins"/>
    <property type="match status" value="1"/>
</dbReference>
<dbReference type="InterPro" id="IPR007110">
    <property type="entry name" value="Ig-like_dom"/>
</dbReference>
<keyword evidence="5" id="KW-1185">Reference proteome</keyword>
<dbReference type="PANTHER" id="PTHR23268">
    <property type="entry name" value="T-CELL RECEPTOR BETA CHAIN"/>
    <property type="match status" value="1"/>
</dbReference>
<reference evidence="4" key="2">
    <citation type="submission" date="2025-09" db="UniProtKB">
        <authorList>
            <consortium name="Ensembl"/>
        </authorList>
    </citation>
    <scope>IDENTIFICATION</scope>
</reference>
<dbReference type="InterPro" id="IPR013783">
    <property type="entry name" value="Ig-like_fold"/>
</dbReference>
<evidence type="ECO:0000313" key="4">
    <source>
        <dbReference type="Ensembl" id="ENSLLEP00000026396.1"/>
    </source>
</evidence>
<evidence type="ECO:0000256" key="2">
    <source>
        <dbReference type="ARBA" id="ARBA00022859"/>
    </source>
</evidence>
<organism evidence="4 5">
    <name type="scientific">Leptobrachium leishanense</name>
    <name type="common">Leishan spiny toad</name>
    <dbReference type="NCBI Taxonomy" id="445787"/>
    <lineage>
        <taxon>Eukaryota</taxon>
        <taxon>Metazoa</taxon>
        <taxon>Chordata</taxon>
        <taxon>Craniata</taxon>
        <taxon>Vertebrata</taxon>
        <taxon>Euteleostomi</taxon>
        <taxon>Amphibia</taxon>
        <taxon>Batrachia</taxon>
        <taxon>Anura</taxon>
        <taxon>Pelobatoidea</taxon>
        <taxon>Megophryidae</taxon>
        <taxon>Leptobrachium</taxon>
    </lineage>
</organism>
<dbReference type="SUPFAM" id="SSF48726">
    <property type="entry name" value="Immunoglobulin"/>
    <property type="match status" value="1"/>
</dbReference>
<keyword evidence="1" id="KW-0732">Signal</keyword>
<proteinExistence type="predicted"/>
<dbReference type="Proteomes" id="UP000694569">
    <property type="component" value="Unplaced"/>
</dbReference>
<dbReference type="PANTHER" id="PTHR23268:SF124">
    <property type="entry name" value="IG-LIKE DOMAIN-CONTAINING PROTEIN"/>
    <property type="match status" value="1"/>
</dbReference>
<evidence type="ECO:0000313" key="5">
    <source>
        <dbReference type="Proteomes" id="UP000694569"/>
    </source>
</evidence>
<reference evidence="4" key="1">
    <citation type="submission" date="2025-08" db="UniProtKB">
        <authorList>
            <consortium name="Ensembl"/>
        </authorList>
    </citation>
    <scope>IDENTIFICATION</scope>
</reference>
<dbReference type="CDD" id="cd00099">
    <property type="entry name" value="IgV"/>
    <property type="match status" value="1"/>
</dbReference>
<keyword evidence="2" id="KW-0391">Immunity</keyword>
<dbReference type="Pfam" id="PF07686">
    <property type="entry name" value="V-set"/>
    <property type="match status" value="1"/>
</dbReference>
<dbReference type="GO" id="GO:0005886">
    <property type="term" value="C:plasma membrane"/>
    <property type="evidence" value="ECO:0007669"/>
    <property type="project" value="TreeGrafter"/>
</dbReference>
<dbReference type="GO" id="GO:0007166">
    <property type="term" value="P:cell surface receptor signaling pathway"/>
    <property type="evidence" value="ECO:0007669"/>
    <property type="project" value="TreeGrafter"/>
</dbReference>
<protein>
    <recommendedName>
        <fullName evidence="3">Ig-like domain-containing protein</fullName>
    </recommendedName>
</protein>
<name>A0A8C5PR01_9ANUR</name>
<dbReference type="InterPro" id="IPR003599">
    <property type="entry name" value="Ig_sub"/>
</dbReference>
<dbReference type="InterPro" id="IPR013106">
    <property type="entry name" value="Ig_V-set"/>
</dbReference>
<dbReference type="Ensembl" id="ENSLLET00000027406.1">
    <property type="protein sequence ID" value="ENSLLEP00000026396.1"/>
    <property type="gene ID" value="ENSLLEG00000016728.1"/>
</dbReference>
<sequence>DVEQTPLFEIPSLGQNVSLTCRHDDSQFIYKYWYRQEEGKELVFIGSTYRETLTMGNFAQEKMSIKSSEITKSQLIINNFSAEDSAIYYCASSIHSETKAERDRAGRGCRRAIIFFFLVERKYKLTWRETTMVNHNFKRRGDRALNTGIAEKKITRAAILHLSEASHNKYNKNLRGYSIRAEIATKLSEHFLKPAGECI</sequence>
<accession>A0A8C5PR01</accession>
<evidence type="ECO:0000259" key="3">
    <source>
        <dbReference type="PROSITE" id="PS50835"/>
    </source>
</evidence>
<dbReference type="PROSITE" id="PS50835">
    <property type="entry name" value="IG_LIKE"/>
    <property type="match status" value="1"/>
</dbReference>
<dbReference type="InterPro" id="IPR050413">
    <property type="entry name" value="TCR_beta_variable"/>
</dbReference>
<dbReference type="OrthoDB" id="8947657at2759"/>
<feature type="domain" description="Ig-like" evidence="3">
    <location>
        <begin position="14"/>
        <end position="101"/>
    </location>
</feature>
<dbReference type="InterPro" id="IPR036179">
    <property type="entry name" value="Ig-like_dom_sf"/>
</dbReference>
<dbReference type="SMART" id="SM00409">
    <property type="entry name" value="IG"/>
    <property type="match status" value="1"/>
</dbReference>
<dbReference type="GeneTree" id="ENSGT01150000287552"/>
<dbReference type="GO" id="GO:0002376">
    <property type="term" value="P:immune system process"/>
    <property type="evidence" value="ECO:0007669"/>
    <property type="project" value="UniProtKB-KW"/>
</dbReference>